<dbReference type="InterPro" id="IPR050640">
    <property type="entry name" value="Bact_2-comp_sensor_kinase"/>
</dbReference>
<feature type="domain" description="Signal transduction histidine kinase internal region" evidence="2">
    <location>
        <begin position="168"/>
        <end position="244"/>
    </location>
</feature>
<keyword evidence="3" id="KW-0808">Transferase</keyword>
<evidence type="ECO:0000256" key="1">
    <source>
        <dbReference type="SAM" id="Phobius"/>
    </source>
</evidence>
<proteinExistence type="predicted"/>
<sequence>MKSKINDFSKDFLTNFATNRKYRGLHHISLILFVLGFILTDTKKNYTGNWDIYVNAAMFNYFVGIIYLNMYVLVPKLLFRERAALYLFAMAGVTLGTYFFFLSVEYSILRPYELIHRPFNIPDMMVNLLGFCFIFTVFIGPSTFFKLLQQWMRDTNRIHELEKATIESELEQLKKQVNPHFLFNTLNNVNVLTQTDPERASQVLTRLSDLIRFQLYDSVKEQIFLNADIHFLTDYLNLEKIRRDNFEFSISTKGDIANQLIPPLLFIPFVENAAKYSLDSENKSYIYLSFEVERSILYFVCINSKPDKKIKPQKSGGLGLANVKRRLELIYNEKYTLDIKEDEKTYQVNLCLIL</sequence>
<evidence type="ECO:0000313" key="3">
    <source>
        <dbReference type="EMBL" id="SHF48106.1"/>
    </source>
</evidence>
<evidence type="ECO:0000259" key="2">
    <source>
        <dbReference type="Pfam" id="PF06580"/>
    </source>
</evidence>
<dbReference type="AlphaFoldDB" id="A0A1M5C0B1"/>
<dbReference type="Proteomes" id="UP000184509">
    <property type="component" value="Unassembled WGS sequence"/>
</dbReference>
<keyword evidence="4" id="KW-1185">Reference proteome</keyword>
<organism evidence="3 4">
    <name type="scientific">Bacteroides luti</name>
    <dbReference type="NCBI Taxonomy" id="1297750"/>
    <lineage>
        <taxon>Bacteria</taxon>
        <taxon>Pseudomonadati</taxon>
        <taxon>Bacteroidota</taxon>
        <taxon>Bacteroidia</taxon>
        <taxon>Bacteroidales</taxon>
        <taxon>Bacteroidaceae</taxon>
        <taxon>Bacteroides</taxon>
    </lineage>
</organism>
<dbReference type="InterPro" id="IPR010559">
    <property type="entry name" value="Sig_transdc_His_kin_internal"/>
</dbReference>
<dbReference type="PANTHER" id="PTHR34220">
    <property type="entry name" value="SENSOR HISTIDINE KINASE YPDA"/>
    <property type="match status" value="1"/>
</dbReference>
<dbReference type="STRING" id="1297750.SAMN05444405_10955"/>
<feature type="transmembrane region" description="Helical" evidence="1">
    <location>
        <begin position="84"/>
        <end position="104"/>
    </location>
</feature>
<dbReference type="PANTHER" id="PTHR34220:SF7">
    <property type="entry name" value="SENSOR HISTIDINE KINASE YPDA"/>
    <property type="match status" value="1"/>
</dbReference>
<name>A0A1M5C0B1_9BACE</name>
<keyword evidence="1" id="KW-0812">Transmembrane</keyword>
<dbReference type="OrthoDB" id="9809908at2"/>
<feature type="transmembrane region" description="Helical" evidence="1">
    <location>
        <begin position="124"/>
        <end position="148"/>
    </location>
</feature>
<gene>
    <name evidence="3" type="ORF">SAMN05444405_10955</name>
</gene>
<reference evidence="3 4" key="1">
    <citation type="submission" date="2016-11" db="EMBL/GenBank/DDBJ databases">
        <authorList>
            <person name="Jaros S."/>
            <person name="Januszkiewicz K."/>
            <person name="Wedrychowicz H."/>
        </authorList>
    </citation>
    <scope>NUCLEOTIDE SEQUENCE [LARGE SCALE GENOMIC DNA]</scope>
    <source>
        <strain evidence="3 4">DSM 26991</strain>
    </source>
</reference>
<protein>
    <submittedName>
        <fullName evidence="3">Histidine kinase</fullName>
    </submittedName>
</protein>
<keyword evidence="3" id="KW-0418">Kinase</keyword>
<dbReference type="GO" id="GO:0016020">
    <property type="term" value="C:membrane"/>
    <property type="evidence" value="ECO:0007669"/>
    <property type="project" value="InterPro"/>
</dbReference>
<keyword evidence="1" id="KW-0472">Membrane</keyword>
<accession>A0A1M5C0B1</accession>
<keyword evidence="1" id="KW-1133">Transmembrane helix</keyword>
<dbReference type="InterPro" id="IPR036890">
    <property type="entry name" value="HATPase_C_sf"/>
</dbReference>
<dbReference type="Pfam" id="PF06580">
    <property type="entry name" value="His_kinase"/>
    <property type="match status" value="1"/>
</dbReference>
<dbReference type="SUPFAM" id="SSF55874">
    <property type="entry name" value="ATPase domain of HSP90 chaperone/DNA topoisomerase II/histidine kinase"/>
    <property type="match status" value="1"/>
</dbReference>
<dbReference type="EMBL" id="FQTV01000009">
    <property type="protein sequence ID" value="SHF48106.1"/>
    <property type="molecule type" value="Genomic_DNA"/>
</dbReference>
<evidence type="ECO:0000313" key="4">
    <source>
        <dbReference type="Proteomes" id="UP000184509"/>
    </source>
</evidence>
<dbReference type="RefSeq" id="WP_073401648.1">
    <property type="nucleotide sequence ID" value="NZ_FQTV01000009.1"/>
</dbReference>
<dbReference type="GO" id="GO:0000155">
    <property type="term" value="F:phosphorelay sensor kinase activity"/>
    <property type="evidence" value="ECO:0007669"/>
    <property type="project" value="InterPro"/>
</dbReference>
<feature type="transmembrane region" description="Helical" evidence="1">
    <location>
        <begin position="52"/>
        <end position="72"/>
    </location>
</feature>
<feature type="transmembrane region" description="Helical" evidence="1">
    <location>
        <begin position="21"/>
        <end position="40"/>
    </location>
</feature>